<dbReference type="GeneID" id="303367231"/>
<protein>
    <submittedName>
        <fullName evidence="6">Right handed beta helix region</fullName>
    </submittedName>
</protein>
<evidence type="ECO:0000256" key="1">
    <source>
        <dbReference type="ARBA" id="ARBA00004613"/>
    </source>
</evidence>
<evidence type="ECO:0000259" key="5">
    <source>
        <dbReference type="Pfam" id="PF13229"/>
    </source>
</evidence>
<dbReference type="InterPro" id="IPR012334">
    <property type="entry name" value="Pectin_lyas_fold"/>
</dbReference>
<feature type="domain" description="Right handed beta helix" evidence="5">
    <location>
        <begin position="108"/>
        <end position="245"/>
    </location>
</feature>
<dbReference type="Gene3D" id="2.160.20.10">
    <property type="entry name" value="Single-stranded right-handed beta-helix, Pectin lyase-like"/>
    <property type="match status" value="1"/>
</dbReference>
<dbReference type="RefSeq" id="WP_200806550.1">
    <property type="nucleotide sequence ID" value="NZ_CAMCOW010000027.1"/>
</dbReference>
<reference evidence="6 7" key="1">
    <citation type="submission" date="2017-02" db="EMBL/GenBank/DDBJ databases">
        <authorList>
            <person name="Peterson S.W."/>
        </authorList>
    </citation>
    <scope>NUCLEOTIDE SEQUENCE [LARGE SCALE GENOMIC DNA]</scope>
    <source>
        <strain evidence="6 7">ATCC BAA-909</strain>
    </source>
</reference>
<dbReference type="Pfam" id="PF13229">
    <property type="entry name" value="Beta_helix"/>
    <property type="match status" value="1"/>
</dbReference>
<keyword evidence="3 4" id="KW-0732">Signal</keyword>
<sequence>MKVTKFLMAAALVSAAAMFVSCSDLSENSESSSDSSRAASSGTTYSVGTASDLYTAANKVNPGDTIKLTANINLTKQLQLLRSGSSGKVITLDGNGKTLNCSAFTGWGVKVNGSYWTIRKLTVTKASDCGMVFQLGGNNRAEYCKFTYNGDSGLQVYNSAHDVTITRCESYYNYDKATNGENADGFAAKLSGGKNIKFNYCVAKYNSDDGWDLYSQAYPVTLNNCEASYNGYINSSLQTTPDGDGNGFKLGSKYKNVSHRVLSCKSTYNLKYGIDANGNTAKQTITNCTVKNNKEGQISSRTKY</sequence>
<name>A0A1T4MSE8_9SPIR</name>
<dbReference type="PROSITE" id="PS51257">
    <property type="entry name" value="PROKAR_LIPOPROTEIN"/>
    <property type="match status" value="1"/>
</dbReference>
<dbReference type="STRING" id="225004.SAMN02745152_00978"/>
<gene>
    <name evidence="6" type="ORF">SAMN02745152_00978</name>
</gene>
<dbReference type="SUPFAM" id="SSF51126">
    <property type="entry name" value="Pectin lyase-like"/>
    <property type="match status" value="1"/>
</dbReference>
<dbReference type="PANTHER" id="PTHR40088">
    <property type="entry name" value="PECTATE LYASE (EUROFUNG)"/>
    <property type="match status" value="1"/>
</dbReference>
<evidence type="ECO:0000313" key="6">
    <source>
        <dbReference type="EMBL" id="SJZ69757.1"/>
    </source>
</evidence>
<evidence type="ECO:0000256" key="4">
    <source>
        <dbReference type="SAM" id="SignalP"/>
    </source>
</evidence>
<dbReference type="PANTHER" id="PTHR40088:SF2">
    <property type="entry name" value="SECRETED SUGAR HYDROLASE"/>
    <property type="match status" value="1"/>
</dbReference>
<dbReference type="InterPro" id="IPR011050">
    <property type="entry name" value="Pectin_lyase_fold/virulence"/>
</dbReference>
<dbReference type="AlphaFoldDB" id="A0A1T4MSE8"/>
<dbReference type="Proteomes" id="UP000190395">
    <property type="component" value="Unassembled WGS sequence"/>
</dbReference>
<dbReference type="InterPro" id="IPR006626">
    <property type="entry name" value="PbH1"/>
</dbReference>
<feature type="signal peptide" evidence="4">
    <location>
        <begin position="1"/>
        <end position="26"/>
    </location>
</feature>
<comment type="subcellular location">
    <subcellularLocation>
        <location evidence="1">Secreted</location>
    </subcellularLocation>
</comment>
<evidence type="ECO:0000256" key="3">
    <source>
        <dbReference type="ARBA" id="ARBA00022729"/>
    </source>
</evidence>
<organism evidence="6 7">
    <name type="scientific">Treponema berlinense</name>
    <dbReference type="NCBI Taxonomy" id="225004"/>
    <lineage>
        <taxon>Bacteria</taxon>
        <taxon>Pseudomonadati</taxon>
        <taxon>Spirochaetota</taxon>
        <taxon>Spirochaetia</taxon>
        <taxon>Spirochaetales</taxon>
        <taxon>Treponemataceae</taxon>
        <taxon>Treponema</taxon>
    </lineage>
</organism>
<keyword evidence="2" id="KW-0964">Secreted</keyword>
<proteinExistence type="predicted"/>
<feature type="chain" id="PRO_5013295537" evidence="4">
    <location>
        <begin position="27"/>
        <end position="304"/>
    </location>
</feature>
<dbReference type="InterPro" id="IPR039448">
    <property type="entry name" value="Beta_helix"/>
</dbReference>
<accession>A0A1T4MSE8</accession>
<dbReference type="GO" id="GO:0005576">
    <property type="term" value="C:extracellular region"/>
    <property type="evidence" value="ECO:0007669"/>
    <property type="project" value="UniProtKB-SubCell"/>
</dbReference>
<dbReference type="EMBL" id="FUXC01000004">
    <property type="protein sequence ID" value="SJZ69757.1"/>
    <property type="molecule type" value="Genomic_DNA"/>
</dbReference>
<evidence type="ECO:0000313" key="7">
    <source>
        <dbReference type="Proteomes" id="UP000190395"/>
    </source>
</evidence>
<keyword evidence="7" id="KW-1185">Reference proteome</keyword>
<dbReference type="InterPro" id="IPR052052">
    <property type="entry name" value="Polysaccharide_Lyase_9"/>
</dbReference>
<dbReference type="SMART" id="SM00710">
    <property type="entry name" value="PbH1"/>
    <property type="match status" value="4"/>
</dbReference>
<dbReference type="GO" id="GO:0016837">
    <property type="term" value="F:carbon-oxygen lyase activity, acting on polysaccharides"/>
    <property type="evidence" value="ECO:0007669"/>
    <property type="project" value="TreeGrafter"/>
</dbReference>
<evidence type="ECO:0000256" key="2">
    <source>
        <dbReference type="ARBA" id="ARBA00022525"/>
    </source>
</evidence>